<dbReference type="InterPro" id="IPR001645">
    <property type="entry name" value="Folylpolyglutamate_synth"/>
</dbReference>
<evidence type="ECO:0000259" key="14">
    <source>
        <dbReference type="Pfam" id="PF08245"/>
    </source>
</evidence>
<dbReference type="InterPro" id="IPR036615">
    <property type="entry name" value="Mur_ligase_C_dom_sf"/>
</dbReference>
<evidence type="ECO:0000256" key="5">
    <source>
        <dbReference type="ARBA" id="ARBA00022723"/>
    </source>
</evidence>
<sequence>MKDKETSGISERGHQVNLQEGSSLEPEYEEAQEYLVNLTKFGMNFGLGRIEELLKRVGNPEEHLKIIHIGGTNGKGSTSMMIAEILEDAGYRVGVFTSPHLHDYRERITINGAMIPKRDVIKLIQMLRPHLEDLVQQGVEHPTEFEVNTAMAIKYFANQKVDFVVLEVGLGGAIDSTNVVKPLISVITNVGMDHMNYLGETYEEIAQVKAGIIKTGATTVTAAHRPEALNIIREKAKAVGSPLWVVGEDVHWETRWSGELEQEFDLVGLRGVYNKLRLRLVGEHQIVNAATAVTVCEVLKSEYGVKLERRNVYEGLYKTLWPGRLELLSLKPKILIDGAHNVDGAEALAKALDIFQRRRLVLCMGMLGDKEREKVVNLLAPLADEVIVTKPNSPRAGDWQYLARLIEEKGKPVTIIEEPREAMREAFARLAMEDMLCVTGSLYMIADARQTLLELLQQGR</sequence>
<dbReference type="NCBIfam" id="TIGR01499">
    <property type="entry name" value="folC"/>
    <property type="match status" value="1"/>
</dbReference>
<gene>
    <name evidence="15" type="ordered locus">Desdi_3073</name>
</gene>
<dbReference type="Proteomes" id="UP000010797">
    <property type="component" value="Chromosome"/>
</dbReference>
<dbReference type="PIRSF" id="PIRSF001563">
    <property type="entry name" value="Folylpolyglu_synth"/>
    <property type="match status" value="1"/>
</dbReference>
<dbReference type="InterPro" id="IPR018109">
    <property type="entry name" value="Folylpolyglutamate_synth_CS"/>
</dbReference>
<evidence type="ECO:0000313" key="16">
    <source>
        <dbReference type="Proteomes" id="UP000010797"/>
    </source>
</evidence>
<evidence type="ECO:0000256" key="2">
    <source>
        <dbReference type="ARBA" id="ARBA00008276"/>
    </source>
</evidence>
<proteinExistence type="inferred from homology"/>
<dbReference type="OrthoDB" id="9809356at2"/>
<evidence type="ECO:0000256" key="4">
    <source>
        <dbReference type="ARBA" id="ARBA00022598"/>
    </source>
</evidence>
<evidence type="ECO:0000256" key="1">
    <source>
        <dbReference type="ARBA" id="ARBA00001946"/>
    </source>
</evidence>
<feature type="domain" description="Mur ligase central" evidence="14">
    <location>
        <begin position="69"/>
        <end position="295"/>
    </location>
</feature>
<dbReference type="eggNOG" id="COG0285">
    <property type="taxonomic scope" value="Bacteria"/>
</dbReference>
<dbReference type="Gene3D" id="3.40.1190.10">
    <property type="entry name" value="Mur-like, catalytic domain"/>
    <property type="match status" value="1"/>
</dbReference>
<dbReference type="Gene3D" id="3.90.190.20">
    <property type="entry name" value="Mur ligase, C-terminal domain"/>
    <property type="match status" value="1"/>
</dbReference>
<reference evidence="16" key="1">
    <citation type="submission" date="2012-02" db="EMBL/GenBank/DDBJ databases">
        <title>Complete sequence of Desulfitobacterium dichloroeliminans LMG P-21439.</title>
        <authorList>
            <person name="Lucas S."/>
            <person name="Han J."/>
            <person name="Lapidus A."/>
            <person name="Cheng J.-F."/>
            <person name="Goodwin L."/>
            <person name="Pitluck S."/>
            <person name="Peters L."/>
            <person name="Ovchinnikova G."/>
            <person name="Teshima H."/>
            <person name="Detter J.C."/>
            <person name="Han C."/>
            <person name="Tapia R."/>
            <person name="Land M."/>
            <person name="Hauser L."/>
            <person name="Kyrpides N."/>
            <person name="Ivanova N."/>
            <person name="Pagani I."/>
            <person name="Kruse T."/>
            <person name="de Vos W.M."/>
            <person name="Boon N."/>
            <person name="Smidt H."/>
            <person name="Woyke T."/>
        </authorList>
    </citation>
    <scope>NUCLEOTIDE SEQUENCE [LARGE SCALE GENOMIC DNA]</scope>
    <source>
        <strain evidence="16">LMG P-21439 / DCA1</strain>
    </source>
</reference>
<dbReference type="GO" id="GO:0008841">
    <property type="term" value="F:dihydrofolate synthase activity"/>
    <property type="evidence" value="ECO:0007669"/>
    <property type="project" value="TreeGrafter"/>
</dbReference>
<name>L0FC04_DESDL</name>
<feature type="domain" description="Mur ligase C-terminal" evidence="13">
    <location>
        <begin position="323"/>
        <end position="441"/>
    </location>
</feature>
<dbReference type="GO" id="GO:0005524">
    <property type="term" value="F:ATP binding"/>
    <property type="evidence" value="ECO:0007669"/>
    <property type="project" value="UniProtKB-KW"/>
</dbReference>
<dbReference type="RefSeq" id="WP_015263439.1">
    <property type="nucleotide sequence ID" value="NC_019903.1"/>
</dbReference>
<evidence type="ECO:0000256" key="8">
    <source>
        <dbReference type="ARBA" id="ARBA00022842"/>
    </source>
</evidence>
<dbReference type="EMBL" id="CP003344">
    <property type="protein sequence ID" value="AGA70478.1"/>
    <property type="molecule type" value="Genomic_DNA"/>
</dbReference>
<keyword evidence="8" id="KW-0460">Magnesium</keyword>
<dbReference type="PANTHER" id="PTHR11136">
    <property type="entry name" value="FOLYLPOLYGLUTAMATE SYNTHASE-RELATED"/>
    <property type="match status" value="1"/>
</dbReference>
<keyword evidence="5" id="KW-0479">Metal-binding</keyword>
<evidence type="ECO:0000259" key="13">
    <source>
        <dbReference type="Pfam" id="PF02875"/>
    </source>
</evidence>
<evidence type="ECO:0000313" key="15">
    <source>
        <dbReference type="EMBL" id="AGA70478.1"/>
    </source>
</evidence>
<dbReference type="PANTHER" id="PTHR11136:SF0">
    <property type="entry name" value="DIHYDROFOLATE SYNTHETASE-RELATED"/>
    <property type="match status" value="1"/>
</dbReference>
<dbReference type="PROSITE" id="PS01012">
    <property type="entry name" value="FOLYLPOLYGLU_SYNT_2"/>
    <property type="match status" value="1"/>
</dbReference>
<dbReference type="SUPFAM" id="SSF53623">
    <property type="entry name" value="MurD-like peptide ligases, catalytic domain"/>
    <property type="match status" value="1"/>
</dbReference>
<comment type="similarity">
    <text evidence="2 11">Belongs to the folylpolyglutamate synthase family.</text>
</comment>
<dbReference type="STRING" id="871963.Desdi_3073"/>
<dbReference type="KEGG" id="ddl:Desdi_3073"/>
<dbReference type="Pfam" id="PF02875">
    <property type="entry name" value="Mur_ligase_C"/>
    <property type="match status" value="1"/>
</dbReference>
<dbReference type="AlphaFoldDB" id="L0FC04"/>
<dbReference type="InterPro" id="IPR013221">
    <property type="entry name" value="Mur_ligase_cen"/>
</dbReference>
<dbReference type="GO" id="GO:0004326">
    <property type="term" value="F:tetrahydrofolylpolyglutamate synthase activity"/>
    <property type="evidence" value="ECO:0007669"/>
    <property type="project" value="UniProtKB-EC"/>
</dbReference>
<evidence type="ECO:0000256" key="7">
    <source>
        <dbReference type="ARBA" id="ARBA00022840"/>
    </source>
</evidence>
<dbReference type="InterPro" id="IPR004101">
    <property type="entry name" value="Mur_ligase_C"/>
</dbReference>
<dbReference type="FunFam" id="3.40.1190.10:FF:000011">
    <property type="entry name" value="Folylpolyglutamate synthase/dihydrofolate synthase"/>
    <property type="match status" value="1"/>
</dbReference>
<dbReference type="GO" id="GO:0005737">
    <property type="term" value="C:cytoplasm"/>
    <property type="evidence" value="ECO:0007669"/>
    <property type="project" value="TreeGrafter"/>
</dbReference>
<evidence type="ECO:0000256" key="12">
    <source>
        <dbReference type="SAM" id="MobiDB-lite"/>
    </source>
</evidence>
<evidence type="ECO:0000256" key="6">
    <source>
        <dbReference type="ARBA" id="ARBA00022741"/>
    </source>
</evidence>
<comment type="cofactor">
    <cofactor evidence="1">
        <name>Mg(2+)</name>
        <dbReference type="ChEBI" id="CHEBI:18420"/>
    </cofactor>
</comment>
<dbReference type="EC" id="6.3.2.17" evidence="3"/>
<keyword evidence="16" id="KW-1185">Reference proteome</keyword>
<keyword evidence="4 11" id="KW-0436">Ligase</keyword>
<dbReference type="HOGENOM" id="CLU_015869_1_2_9"/>
<organism evidence="15 16">
    <name type="scientific">Desulfitobacterium dichloroeliminans (strain LMG P-21439 / DCA1)</name>
    <dbReference type="NCBI Taxonomy" id="871963"/>
    <lineage>
        <taxon>Bacteria</taxon>
        <taxon>Bacillati</taxon>
        <taxon>Bacillota</taxon>
        <taxon>Clostridia</taxon>
        <taxon>Eubacteriales</taxon>
        <taxon>Desulfitobacteriaceae</taxon>
        <taxon>Desulfitobacterium</taxon>
    </lineage>
</organism>
<dbReference type="Pfam" id="PF08245">
    <property type="entry name" value="Mur_ligase_M"/>
    <property type="match status" value="1"/>
</dbReference>
<keyword evidence="7 11" id="KW-0067">ATP-binding</keyword>
<evidence type="ECO:0000256" key="3">
    <source>
        <dbReference type="ARBA" id="ARBA00013025"/>
    </source>
</evidence>
<dbReference type="SUPFAM" id="SSF53244">
    <property type="entry name" value="MurD-like peptide ligases, peptide-binding domain"/>
    <property type="match status" value="1"/>
</dbReference>
<comment type="catalytic activity">
    <reaction evidence="10">
        <text>(6S)-5,6,7,8-tetrahydrofolyl-(gamma-L-Glu)(n) + L-glutamate + ATP = (6S)-5,6,7,8-tetrahydrofolyl-(gamma-L-Glu)(n+1) + ADP + phosphate + H(+)</text>
        <dbReference type="Rhea" id="RHEA:10580"/>
        <dbReference type="Rhea" id="RHEA-COMP:14738"/>
        <dbReference type="Rhea" id="RHEA-COMP:14740"/>
        <dbReference type="ChEBI" id="CHEBI:15378"/>
        <dbReference type="ChEBI" id="CHEBI:29985"/>
        <dbReference type="ChEBI" id="CHEBI:30616"/>
        <dbReference type="ChEBI" id="CHEBI:43474"/>
        <dbReference type="ChEBI" id="CHEBI:141005"/>
        <dbReference type="ChEBI" id="CHEBI:456216"/>
        <dbReference type="EC" id="6.3.2.17"/>
    </reaction>
</comment>
<evidence type="ECO:0000256" key="11">
    <source>
        <dbReference type="PIRNR" id="PIRNR001563"/>
    </source>
</evidence>
<dbReference type="GO" id="GO:0046872">
    <property type="term" value="F:metal ion binding"/>
    <property type="evidence" value="ECO:0007669"/>
    <property type="project" value="UniProtKB-KW"/>
</dbReference>
<evidence type="ECO:0000256" key="10">
    <source>
        <dbReference type="ARBA" id="ARBA00047493"/>
    </source>
</evidence>
<protein>
    <recommendedName>
        <fullName evidence="3">tetrahydrofolate synthase</fullName>
        <ecNumber evidence="3">6.3.2.17</ecNumber>
    </recommendedName>
    <alternativeName>
        <fullName evidence="9">Tetrahydrofolylpolyglutamate synthase</fullName>
    </alternativeName>
</protein>
<feature type="region of interest" description="Disordered" evidence="12">
    <location>
        <begin position="1"/>
        <end position="24"/>
    </location>
</feature>
<dbReference type="InterPro" id="IPR036565">
    <property type="entry name" value="Mur-like_cat_sf"/>
</dbReference>
<keyword evidence="6 11" id="KW-0547">Nucleotide-binding</keyword>
<feature type="compositionally biased region" description="Basic and acidic residues" evidence="12">
    <location>
        <begin position="1"/>
        <end position="14"/>
    </location>
</feature>
<accession>L0FC04</accession>
<evidence type="ECO:0000256" key="9">
    <source>
        <dbReference type="ARBA" id="ARBA00030592"/>
    </source>
</evidence>